<name>A0A914DD34_9BILA</name>
<accession>A0A914DD34</accession>
<protein>
    <submittedName>
        <fullName evidence="2">Uncharacterized protein</fullName>
    </submittedName>
</protein>
<keyword evidence="1" id="KW-1185">Reference proteome</keyword>
<proteinExistence type="predicted"/>
<dbReference type="AlphaFoldDB" id="A0A914DD34"/>
<evidence type="ECO:0000313" key="1">
    <source>
        <dbReference type="Proteomes" id="UP000887540"/>
    </source>
</evidence>
<organism evidence="1 2">
    <name type="scientific">Acrobeloides nanus</name>
    <dbReference type="NCBI Taxonomy" id="290746"/>
    <lineage>
        <taxon>Eukaryota</taxon>
        <taxon>Metazoa</taxon>
        <taxon>Ecdysozoa</taxon>
        <taxon>Nematoda</taxon>
        <taxon>Chromadorea</taxon>
        <taxon>Rhabditida</taxon>
        <taxon>Tylenchina</taxon>
        <taxon>Cephalobomorpha</taxon>
        <taxon>Cephaloboidea</taxon>
        <taxon>Cephalobidae</taxon>
        <taxon>Acrobeloides</taxon>
    </lineage>
</organism>
<dbReference type="Proteomes" id="UP000887540">
    <property type="component" value="Unplaced"/>
</dbReference>
<sequence>MLQRVRPTTPFYRPDYPLFPIATSTWAPSLSNWNMAYTRPMQAINANPPPIYLTGNNGVAPTPNPYIVYNRPREPQIGYPNLPIKWNYTQGNPRFPNKGYLRSELQIMPYFNTYVGPEPTKPSPIGLYSEQLRPPPATFNGYDRNRFFRNKYETLANVPGLAARWQWDPKNDLMRNDRFNRPW</sequence>
<dbReference type="WBParaSite" id="ACRNAN_scaffold2207.g11685.t1">
    <property type="protein sequence ID" value="ACRNAN_scaffold2207.g11685.t1"/>
    <property type="gene ID" value="ACRNAN_scaffold2207.g11685"/>
</dbReference>
<evidence type="ECO:0000313" key="2">
    <source>
        <dbReference type="WBParaSite" id="ACRNAN_scaffold2207.g11685.t1"/>
    </source>
</evidence>
<reference evidence="2" key="1">
    <citation type="submission" date="2022-11" db="UniProtKB">
        <authorList>
            <consortium name="WormBaseParasite"/>
        </authorList>
    </citation>
    <scope>IDENTIFICATION</scope>
</reference>